<dbReference type="SUPFAM" id="SSF50729">
    <property type="entry name" value="PH domain-like"/>
    <property type="match status" value="1"/>
</dbReference>
<reference evidence="4 5" key="1">
    <citation type="journal article" date="2019" name="Sci. Rep.">
        <title>Comparative genomics of chytrid fungi reveal insights into the obligate biotrophic and pathogenic lifestyle of Synchytrium endobioticum.</title>
        <authorList>
            <person name="van de Vossenberg B.T.L.H."/>
            <person name="Warris S."/>
            <person name="Nguyen H.D.T."/>
            <person name="van Gent-Pelzer M.P.E."/>
            <person name="Joly D.L."/>
            <person name="van de Geest H.C."/>
            <person name="Bonants P.J.M."/>
            <person name="Smith D.S."/>
            <person name="Levesque C.A."/>
            <person name="van der Lee T.A.J."/>
        </authorList>
    </citation>
    <scope>NUCLEOTIDE SEQUENCE [LARGE SCALE GENOMIC DNA]</scope>
    <source>
        <strain evidence="4 5">MB42</strain>
    </source>
</reference>
<dbReference type="GO" id="GO:0005737">
    <property type="term" value="C:cytoplasm"/>
    <property type="evidence" value="ECO:0007669"/>
    <property type="project" value="UniProtKB-SubCell"/>
</dbReference>
<dbReference type="InterPro" id="IPR000219">
    <property type="entry name" value="DH_dom"/>
</dbReference>
<dbReference type="SMART" id="SM00325">
    <property type="entry name" value="RhoGEF"/>
    <property type="match status" value="1"/>
</dbReference>
<dbReference type="STRING" id="286115.A0A507D8X1"/>
<evidence type="ECO:0000313" key="4">
    <source>
        <dbReference type="EMBL" id="TPX47785.1"/>
    </source>
</evidence>
<dbReference type="GO" id="GO:0035025">
    <property type="term" value="P:positive regulation of Rho protein signal transduction"/>
    <property type="evidence" value="ECO:0007669"/>
    <property type="project" value="TreeGrafter"/>
</dbReference>
<evidence type="ECO:0000313" key="5">
    <source>
        <dbReference type="Proteomes" id="UP000317494"/>
    </source>
</evidence>
<dbReference type="EMBL" id="QEAN01000110">
    <property type="protein sequence ID" value="TPX47785.1"/>
    <property type="molecule type" value="Genomic_DNA"/>
</dbReference>
<comment type="caution">
    <text evidence="4">The sequence shown here is derived from an EMBL/GenBank/DDBJ whole genome shotgun (WGS) entry which is preliminary data.</text>
</comment>
<dbReference type="VEuPathDB" id="FungiDB:SeMB42_g03195"/>
<dbReference type="AlphaFoldDB" id="A0A507D8X1"/>
<dbReference type="InterPro" id="IPR035899">
    <property type="entry name" value="DBL_dom_sf"/>
</dbReference>
<dbReference type="SUPFAM" id="SSF48065">
    <property type="entry name" value="DBL homology domain (DH-domain)"/>
    <property type="match status" value="1"/>
</dbReference>
<evidence type="ECO:0000259" key="3">
    <source>
        <dbReference type="PROSITE" id="PS50010"/>
    </source>
</evidence>
<comment type="subcellular location">
    <subcellularLocation>
        <location evidence="1">Cytoplasm</location>
    </subcellularLocation>
</comment>
<name>A0A507D8X1_9FUNG</name>
<dbReference type="Pfam" id="PF00621">
    <property type="entry name" value="RhoGEF"/>
    <property type="match status" value="2"/>
</dbReference>
<evidence type="ECO:0000256" key="1">
    <source>
        <dbReference type="ARBA" id="ARBA00004496"/>
    </source>
</evidence>
<sequence length="383" mass="43298">MQKSLSAGNHRITLPDRSNCKPKKRMILAINALTGSTRNNKPTLQELEMTALMEKSNKKLDILKHGLQKCNVQLAALTGGDSPRQKQVTHELLETEQDYATDLKHIVILFLRPLTMSGNMSDADARQVFSNINQIAELHEGLAADMGRCKADPHNQRRTLQALKENSAFVKALAQCEAAPELHKLILEDLLVKPLHRVTRYPILLKRLLSHIKADAPEHRAVIMAISRIEAQVALVNEAVRKREAEFRIHLIDEKMDFGGVVDKFKLADGIRELVSEKPFTYLKKHSKGSSASVDVLVLVFTDMVLITREKKNGKIVLYKPPIPFEAAVFLDKPDILDSRNVFQIVHLQHEMHTLRARSAYDKNRWLAETSARRGVFCTSFCL</sequence>
<keyword evidence="5" id="KW-1185">Reference proteome</keyword>
<keyword evidence="2" id="KW-0963">Cytoplasm</keyword>
<dbReference type="Gene3D" id="2.30.29.30">
    <property type="entry name" value="Pleckstrin-homology domain (PH domain)/Phosphotyrosine-binding domain (PTB)"/>
    <property type="match status" value="1"/>
</dbReference>
<feature type="domain" description="DH" evidence="3">
    <location>
        <begin position="84"/>
        <end position="239"/>
    </location>
</feature>
<organism evidence="4 5">
    <name type="scientific">Synchytrium endobioticum</name>
    <dbReference type="NCBI Taxonomy" id="286115"/>
    <lineage>
        <taxon>Eukaryota</taxon>
        <taxon>Fungi</taxon>
        <taxon>Fungi incertae sedis</taxon>
        <taxon>Chytridiomycota</taxon>
        <taxon>Chytridiomycota incertae sedis</taxon>
        <taxon>Chytridiomycetes</taxon>
        <taxon>Synchytriales</taxon>
        <taxon>Synchytriaceae</taxon>
        <taxon>Synchytrium</taxon>
    </lineage>
</organism>
<dbReference type="GO" id="GO:0005085">
    <property type="term" value="F:guanyl-nucleotide exchange factor activity"/>
    <property type="evidence" value="ECO:0007669"/>
    <property type="project" value="InterPro"/>
</dbReference>
<dbReference type="Gene3D" id="1.20.900.10">
    <property type="entry name" value="Dbl homology (DH) domain"/>
    <property type="match status" value="2"/>
</dbReference>
<protein>
    <recommendedName>
        <fullName evidence="3">DH domain-containing protein</fullName>
    </recommendedName>
</protein>
<dbReference type="InterPro" id="IPR011993">
    <property type="entry name" value="PH-like_dom_sf"/>
</dbReference>
<accession>A0A507D8X1</accession>
<gene>
    <name evidence="4" type="ORF">SeMB42_g03195</name>
</gene>
<proteinExistence type="predicted"/>
<evidence type="ECO:0000256" key="2">
    <source>
        <dbReference type="ARBA" id="ARBA00022490"/>
    </source>
</evidence>
<dbReference type="InterPro" id="IPR051480">
    <property type="entry name" value="Endocytic_GEF_Adapter"/>
</dbReference>
<dbReference type="PROSITE" id="PS50010">
    <property type="entry name" value="DH_2"/>
    <property type="match status" value="1"/>
</dbReference>
<dbReference type="PANTHER" id="PTHR46006:SF6">
    <property type="entry name" value="INTERSECTIN-2 ISOFORM X1"/>
    <property type="match status" value="1"/>
</dbReference>
<dbReference type="Proteomes" id="UP000317494">
    <property type="component" value="Unassembled WGS sequence"/>
</dbReference>
<dbReference type="PANTHER" id="PTHR46006">
    <property type="entry name" value="RHO GUANINE NUCLEOTIDE EXCHANGE FACTOR AT 64C, ISOFORM A"/>
    <property type="match status" value="1"/>
</dbReference>